<proteinExistence type="predicted"/>
<dbReference type="GO" id="GO:0005886">
    <property type="term" value="C:plasma membrane"/>
    <property type="evidence" value="ECO:0007669"/>
    <property type="project" value="UniProtKB-SubCell"/>
</dbReference>
<evidence type="ECO:0000256" key="1">
    <source>
        <dbReference type="ARBA" id="ARBA00004651"/>
    </source>
</evidence>
<dbReference type="AlphaFoldDB" id="A0A4R2LCT0"/>
<comment type="subcellular location">
    <subcellularLocation>
        <location evidence="1">Cell membrane</location>
        <topology evidence="1">Multi-pass membrane protein</topology>
    </subcellularLocation>
</comment>
<keyword evidence="2" id="KW-1003">Cell membrane</keyword>
<gene>
    <name evidence="8" type="ORF">EV699_102103</name>
</gene>
<organism evidence="8 9">
    <name type="scientific">Plasticicumulans lactativorans</name>
    <dbReference type="NCBI Taxonomy" id="1133106"/>
    <lineage>
        <taxon>Bacteria</taxon>
        <taxon>Pseudomonadati</taxon>
        <taxon>Pseudomonadota</taxon>
        <taxon>Gammaproteobacteria</taxon>
        <taxon>Candidatus Competibacteraceae</taxon>
        <taxon>Plasticicumulans</taxon>
    </lineage>
</organism>
<keyword evidence="5" id="KW-0472">Membrane</keyword>
<name>A0A4R2LCT0_9GAMM</name>
<evidence type="ECO:0000259" key="7">
    <source>
        <dbReference type="SMART" id="SM01049"/>
    </source>
</evidence>
<evidence type="ECO:0000256" key="4">
    <source>
        <dbReference type="ARBA" id="ARBA00022989"/>
    </source>
</evidence>
<dbReference type="SMART" id="SM01049">
    <property type="entry name" value="Cache_2"/>
    <property type="match status" value="1"/>
</dbReference>
<feature type="chain" id="PRO_5020830381" evidence="6">
    <location>
        <begin position="21"/>
        <end position="149"/>
    </location>
</feature>
<dbReference type="EMBL" id="SLWY01000002">
    <property type="protein sequence ID" value="TCO83405.1"/>
    <property type="molecule type" value="Genomic_DNA"/>
</dbReference>
<reference evidence="8 9" key="1">
    <citation type="submission" date="2019-03" db="EMBL/GenBank/DDBJ databases">
        <title>Genomic Encyclopedia of Type Strains, Phase IV (KMG-IV): sequencing the most valuable type-strain genomes for metagenomic binning, comparative biology and taxonomic classification.</title>
        <authorList>
            <person name="Goeker M."/>
        </authorList>
    </citation>
    <scope>NUCLEOTIDE SEQUENCE [LARGE SCALE GENOMIC DNA]</scope>
    <source>
        <strain evidence="8 9">DSM 25287</strain>
    </source>
</reference>
<keyword evidence="3" id="KW-0812">Transmembrane</keyword>
<sequence>MTIRKLLFALLLGLGAAAQAQTHGAADARTLLDRAVAYLETKGPEAALAAYNDPKGPFIADELYVFAFDLDGTYRASGANPKLVGSPARDLRDAAGTPVTATILDVAKTKGEGAVEYTWLDRKTNRIEHKISLVKRVGDLVLGVGYYRP</sequence>
<feature type="signal peptide" evidence="6">
    <location>
        <begin position="1"/>
        <end position="20"/>
    </location>
</feature>
<dbReference type="Proteomes" id="UP000295765">
    <property type="component" value="Unassembled WGS sequence"/>
</dbReference>
<evidence type="ECO:0000313" key="8">
    <source>
        <dbReference type="EMBL" id="TCO83405.1"/>
    </source>
</evidence>
<evidence type="ECO:0000256" key="6">
    <source>
        <dbReference type="SAM" id="SignalP"/>
    </source>
</evidence>
<dbReference type="InterPro" id="IPR033480">
    <property type="entry name" value="sCache_2"/>
</dbReference>
<evidence type="ECO:0000256" key="2">
    <source>
        <dbReference type="ARBA" id="ARBA00022475"/>
    </source>
</evidence>
<dbReference type="OrthoDB" id="9765776at2"/>
<evidence type="ECO:0000256" key="5">
    <source>
        <dbReference type="ARBA" id="ARBA00023136"/>
    </source>
</evidence>
<evidence type="ECO:0000256" key="3">
    <source>
        <dbReference type="ARBA" id="ARBA00022692"/>
    </source>
</evidence>
<feature type="domain" description="Single Cache" evidence="7">
    <location>
        <begin position="17"/>
        <end position="101"/>
    </location>
</feature>
<dbReference type="RefSeq" id="WP_132538307.1">
    <property type="nucleotide sequence ID" value="NZ_SLWY01000002.1"/>
</dbReference>
<dbReference type="Pfam" id="PF17200">
    <property type="entry name" value="sCache_2"/>
    <property type="match status" value="1"/>
</dbReference>
<keyword evidence="4" id="KW-1133">Transmembrane helix</keyword>
<keyword evidence="9" id="KW-1185">Reference proteome</keyword>
<comment type="caution">
    <text evidence="8">The sequence shown here is derived from an EMBL/GenBank/DDBJ whole genome shotgun (WGS) entry which is preliminary data.</text>
</comment>
<accession>A0A4R2LCT0</accession>
<dbReference type="Gene3D" id="3.30.450.20">
    <property type="entry name" value="PAS domain"/>
    <property type="match status" value="1"/>
</dbReference>
<protein>
    <submittedName>
        <fullName evidence="8">Cytochrome c</fullName>
    </submittedName>
</protein>
<keyword evidence="6" id="KW-0732">Signal</keyword>
<evidence type="ECO:0000313" key="9">
    <source>
        <dbReference type="Proteomes" id="UP000295765"/>
    </source>
</evidence>